<dbReference type="PANTHER" id="PTHR46148">
    <property type="entry name" value="CHROMO DOMAIN-CONTAINING PROTEIN"/>
    <property type="match status" value="1"/>
</dbReference>
<sequence>MDAVTNSVSELRSAMDLKVAQAREEIRKLLLTNLTTTENSQPDLPAENEDPEVIATRPRGYQLPTRDYHVEFPKFDGLGLKDWLYKCEMFFAVDGTPEDSKVKLASCKLEGKALQWHQSFMKHMVTREWPRWGEYIACLYARFGSGLFDDPMGDFKDLRQHGSVNVMMITLGDIMWNFKKLKMEFSIMGHKVLLRGIQPPATREATLRILKFQLEKAQNRMKVQANKHKTDRSNAMGDWVYVKLQPYMQLSLKQRAFQKLLSKFFVPFQIIAKVGSMEYTLDLPAGTRIYPTFHISQLKRKIGSHSASVTLLVMHSEAGHVLLDPEAILDRRMI</sequence>
<name>A0A1J6J0G6_NICAT</name>
<gene>
    <name evidence="2" type="ORF">A4A49_06670</name>
</gene>
<feature type="domain" description="Tf2-1-like SH3-like" evidence="1">
    <location>
        <begin position="237"/>
        <end position="300"/>
    </location>
</feature>
<dbReference type="Pfam" id="PF24626">
    <property type="entry name" value="SH3_Tf2-1"/>
    <property type="match status" value="1"/>
</dbReference>
<dbReference type="AlphaFoldDB" id="A0A1J6J0G6"/>
<dbReference type="OMA" id="EDATCKE"/>
<accession>A0A1J6J0G6</accession>
<dbReference type="PANTHER" id="PTHR46148:SF54">
    <property type="entry name" value="RETROTRANSPOSON-LIKE PROTEIN"/>
    <property type="match status" value="1"/>
</dbReference>
<dbReference type="Proteomes" id="UP000187609">
    <property type="component" value="Unassembled WGS sequence"/>
</dbReference>
<comment type="caution">
    <text evidence="2">The sequence shown here is derived from an EMBL/GenBank/DDBJ whole genome shotgun (WGS) entry which is preliminary data.</text>
</comment>
<evidence type="ECO:0000259" key="1">
    <source>
        <dbReference type="Pfam" id="PF24626"/>
    </source>
</evidence>
<evidence type="ECO:0000313" key="3">
    <source>
        <dbReference type="Proteomes" id="UP000187609"/>
    </source>
</evidence>
<proteinExistence type="predicted"/>
<keyword evidence="3" id="KW-1185">Reference proteome</keyword>
<dbReference type="Gramene" id="OIT04475">
    <property type="protein sequence ID" value="OIT04475"/>
    <property type="gene ID" value="A4A49_06670"/>
</dbReference>
<protein>
    <recommendedName>
        <fullName evidence="1">Tf2-1-like SH3-like domain-containing protein</fullName>
    </recommendedName>
</protein>
<dbReference type="EMBL" id="MJEQ01037185">
    <property type="protein sequence ID" value="OIT04475.1"/>
    <property type="molecule type" value="Genomic_DNA"/>
</dbReference>
<dbReference type="InterPro" id="IPR056924">
    <property type="entry name" value="SH3_Tf2-1"/>
</dbReference>
<reference evidence="2" key="1">
    <citation type="submission" date="2016-11" db="EMBL/GenBank/DDBJ databases">
        <title>The genome of Nicotiana attenuata.</title>
        <authorList>
            <person name="Xu S."/>
            <person name="Brockmoeller T."/>
            <person name="Gaquerel E."/>
            <person name="Navarro A."/>
            <person name="Kuhl H."/>
            <person name="Gase K."/>
            <person name="Ling Z."/>
            <person name="Zhou W."/>
            <person name="Kreitzer C."/>
            <person name="Stanke M."/>
            <person name="Tang H."/>
            <person name="Lyons E."/>
            <person name="Pandey P."/>
            <person name="Pandey S.P."/>
            <person name="Timmermann B."/>
            <person name="Baldwin I.T."/>
        </authorList>
    </citation>
    <scope>NUCLEOTIDE SEQUENCE [LARGE SCALE GENOMIC DNA]</scope>
    <source>
        <strain evidence="2">UT</strain>
    </source>
</reference>
<evidence type="ECO:0000313" key="2">
    <source>
        <dbReference type="EMBL" id="OIT04475.1"/>
    </source>
</evidence>
<organism evidence="2 3">
    <name type="scientific">Nicotiana attenuata</name>
    <name type="common">Coyote tobacco</name>
    <dbReference type="NCBI Taxonomy" id="49451"/>
    <lineage>
        <taxon>Eukaryota</taxon>
        <taxon>Viridiplantae</taxon>
        <taxon>Streptophyta</taxon>
        <taxon>Embryophyta</taxon>
        <taxon>Tracheophyta</taxon>
        <taxon>Spermatophyta</taxon>
        <taxon>Magnoliopsida</taxon>
        <taxon>eudicotyledons</taxon>
        <taxon>Gunneridae</taxon>
        <taxon>Pentapetalae</taxon>
        <taxon>asterids</taxon>
        <taxon>lamiids</taxon>
        <taxon>Solanales</taxon>
        <taxon>Solanaceae</taxon>
        <taxon>Nicotianoideae</taxon>
        <taxon>Nicotianeae</taxon>
        <taxon>Nicotiana</taxon>
    </lineage>
</organism>